<keyword evidence="3" id="KW-1185">Reference proteome</keyword>
<dbReference type="Pfam" id="PF22677">
    <property type="entry name" value="Ble-like_N"/>
    <property type="match status" value="1"/>
</dbReference>
<dbReference type="Gene3D" id="3.10.180.10">
    <property type="entry name" value="2,3-Dihydroxybiphenyl 1,2-Dioxygenase, domain 1"/>
    <property type="match status" value="1"/>
</dbReference>
<dbReference type="GeneID" id="97301882"/>
<protein>
    <submittedName>
        <fullName evidence="2">Glyoxalase</fullName>
    </submittedName>
</protein>
<dbReference type="CDD" id="cd07247">
    <property type="entry name" value="SgaA_N_like"/>
    <property type="match status" value="1"/>
</dbReference>
<organism evidence="2 3">
    <name type="scientific">Paenarthrobacter aurescens</name>
    <name type="common">Arthrobacter aurescens</name>
    <dbReference type="NCBI Taxonomy" id="43663"/>
    <lineage>
        <taxon>Bacteria</taxon>
        <taxon>Bacillati</taxon>
        <taxon>Actinomycetota</taxon>
        <taxon>Actinomycetes</taxon>
        <taxon>Micrococcales</taxon>
        <taxon>Micrococcaceae</taxon>
        <taxon>Paenarthrobacter</taxon>
    </lineage>
</organism>
<name>A0A4Y3N9Q0_PAEAU</name>
<dbReference type="Proteomes" id="UP000317715">
    <property type="component" value="Unassembled WGS sequence"/>
</dbReference>
<dbReference type="EMBL" id="BJMD01000003">
    <property type="protein sequence ID" value="GEB18003.1"/>
    <property type="molecule type" value="Genomic_DNA"/>
</dbReference>
<reference evidence="2 3" key="1">
    <citation type="submission" date="2019-06" db="EMBL/GenBank/DDBJ databases">
        <title>Whole genome shotgun sequence of Paenarthrobacter aurescens NBRC 12136.</title>
        <authorList>
            <person name="Hosoyama A."/>
            <person name="Uohara A."/>
            <person name="Ohji S."/>
            <person name="Ichikawa N."/>
        </authorList>
    </citation>
    <scope>NUCLEOTIDE SEQUENCE [LARGE SCALE GENOMIC DNA]</scope>
    <source>
        <strain evidence="2 3">NBRC 12136</strain>
    </source>
</reference>
<dbReference type="InterPro" id="IPR052164">
    <property type="entry name" value="Anthracycline_SecMetBiosynth"/>
</dbReference>
<dbReference type="OrthoDB" id="9793039at2"/>
<evidence type="ECO:0000313" key="3">
    <source>
        <dbReference type="Proteomes" id="UP000317715"/>
    </source>
</evidence>
<proteinExistence type="predicted"/>
<dbReference type="InterPro" id="IPR053863">
    <property type="entry name" value="Glyoxy/Ble-like_N"/>
</dbReference>
<dbReference type="SUPFAM" id="SSF54593">
    <property type="entry name" value="Glyoxalase/Bleomycin resistance protein/Dihydroxybiphenyl dioxygenase"/>
    <property type="match status" value="1"/>
</dbReference>
<feature type="domain" description="VOC" evidence="1">
    <location>
        <begin position="3"/>
        <end position="124"/>
    </location>
</feature>
<dbReference type="InterPro" id="IPR029068">
    <property type="entry name" value="Glyas_Bleomycin-R_OHBP_Dase"/>
</dbReference>
<dbReference type="PROSITE" id="PS51819">
    <property type="entry name" value="VOC"/>
    <property type="match status" value="1"/>
</dbReference>
<accession>A0A4Y3N9Q0</accession>
<dbReference type="InterPro" id="IPR037523">
    <property type="entry name" value="VOC_core"/>
</dbReference>
<sequence length="130" mass="13887">MAGVVHFEIPTDNKDRANTFYQTAFGWSLIPMEGMEYTAAITAPSNEETGAPNEPGAINGALFPRTDDLKTPILTIDVDDLDAALAQIESAGGTVVQAKDAVPTMGWYAYFKDTEGNILGVWQNDTSAGT</sequence>
<dbReference type="PANTHER" id="PTHR33993:SF2">
    <property type="entry name" value="VOC DOMAIN-CONTAINING PROTEIN"/>
    <property type="match status" value="1"/>
</dbReference>
<dbReference type="AlphaFoldDB" id="A0A4Y3N9Q0"/>
<dbReference type="PANTHER" id="PTHR33993">
    <property type="entry name" value="GLYOXALASE-RELATED"/>
    <property type="match status" value="1"/>
</dbReference>
<dbReference type="RefSeq" id="WP_141281767.1">
    <property type="nucleotide sequence ID" value="NZ_BAAAWK010000001.1"/>
</dbReference>
<evidence type="ECO:0000259" key="1">
    <source>
        <dbReference type="PROSITE" id="PS51819"/>
    </source>
</evidence>
<comment type="caution">
    <text evidence="2">The sequence shown here is derived from an EMBL/GenBank/DDBJ whole genome shotgun (WGS) entry which is preliminary data.</text>
</comment>
<gene>
    <name evidence="2" type="ORF">AAU01_07580</name>
</gene>
<evidence type="ECO:0000313" key="2">
    <source>
        <dbReference type="EMBL" id="GEB18003.1"/>
    </source>
</evidence>